<dbReference type="CDD" id="cd04301">
    <property type="entry name" value="NAT_SF"/>
    <property type="match status" value="1"/>
</dbReference>
<dbReference type="SUPFAM" id="SSF55729">
    <property type="entry name" value="Acyl-CoA N-acyltransferases (Nat)"/>
    <property type="match status" value="1"/>
</dbReference>
<reference evidence="2" key="1">
    <citation type="journal article" date="2020" name="Fungal Divers.">
        <title>Resolving the Mortierellaceae phylogeny through synthesis of multi-gene phylogenetics and phylogenomics.</title>
        <authorList>
            <person name="Vandepol N."/>
            <person name="Liber J."/>
            <person name="Desiro A."/>
            <person name="Na H."/>
            <person name="Kennedy M."/>
            <person name="Barry K."/>
            <person name="Grigoriev I.V."/>
            <person name="Miller A.N."/>
            <person name="O'Donnell K."/>
            <person name="Stajich J.E."/>
            <person name="Bonito G."/>
        </authorList>
    </citation>
    <scope>NUCLEOTIDE SEQUENCE</scope>
    <source>
        <strain evidence="2">NVP1</strain>
    </source>
</reference>
<dbReference type="EMBL" id="JAAAUY010000263">
    <property type="protein sequence ID" value="KAF9332389.1"/>
    <property type="molecule type" value="Genomic_DNA"/>
</dbReference>
<dbReference type="GO" id="GO:0016747">
    <property type="term" value="F:acyltransferase activity, transferring groups other than amino-acyl groups"/>
    <property type="evidence" value="ECO:0007669"/>
    <property type="project" value="InterPro"/>
</dbReference>
<protein>
    <recommendedName>
        <fullName evidence="1">N-acetyltransferase domain-containing protein</fullName>
    </recommendedName>
</protein>
<dbReference type="AlphaFoldDB" id="A0A9P5VMK9"/>
<dbReference type="Pfam" id="PF13302">
    <property type="entry name" value="Acetyltransf_3"/>
    <property type="match status" value="1"/>
</dbReference>
<dbReference type="InterPro" id="IPR000182">
    <property type="entry name" value="GNAT_dom"/>
</dbReference>
<organism evidence="2 3">
    <name type="scientific">Podila minutissima</name>
    <dbReference type="NCBI Taxonomy" id="64525"/>
    <lineage>
        <taxon>Eukaryota</taxon>
        <taxon>Fungi</taxon>
        <taxon>Fungi incertae sedis</taxon>
        <taxon>Mucoromycota</taxon>
        <taxon>Mortierellomycotina</taxon>
        <taxon>Mortierellomycetes</taxon>
        <taxon>Mortierellales</taxon>
        <taxon>Mortierellaceae</taxon>
        <taxon>Podila</taxon>
    </lineage>
</organism>
<dbReference type="InterPro" id="IPR016181">
    <property type="entry name" value="Acyl_CoA_acyltransferase"/>
</dbReference>
<evidence type="ECO:0000313" key="3">
    <source>
        <dbReference type="Proteomes" id="UP000696485"/>
    </source>
</evidence>
<name>A0A9P5VMK9_9FUNG</name>
<feature type="domain" description="N-acetyltransferase" evidence="1">
    <location>
        <begin position="36"/>
        <end position="206"/>
    </location>
</feature>
<comment type="caution">
    <text evidence="2">The sequence shown here is derived from an EMBL/GenBank/DDBJ whole genome shotgun (WGS) entry which is preliminary data.</text>
</comment>
<dbReference type="Proteomes" id="UP000696485">
    <property type="component" value="Unassembled WGS sequence"/>
</dbReference>
<proteinExistence type="predicted"/>
<sequence>MTENTQKHTDIQHTLDKERLIANYNAYPPKWVTPTIQLSVWRPEDREHLFRYMNMPEIHLFLCGPPFPYTLEDSDFWIATAFERTSKNGTPLDLCLRDMTKGGQLIGSIRVADESDENLDGDDVGYWLAPEYRGQGIMTKALKLMLQELAIKEFGKRKFNAHTFVDNWSSRRILEKVGFVHQPGRETSVVKNGQTIKMWVFRMYLREEDMATREVVEEAVPLSALLDKQQRK</sequence>
<dbReference type="PROSITE" id="PS51186">
    <property type="entry name" value="GNAT"/>
    <property type="match status" value="1"/>
</dbReference>
<dbReference type="Gene3D" id="3.40.630.30">
    <property type="match status" value="1"/>
</dbReference>
<gene>
    <name evidence="2" type="ORF">BG006_004742</name>
</gene>
<dbReference type="PANTHER" id="PTHR43328:SF1">
    <property type="entry name" value="N-ACETYLTRANSFERASE DOMAIN-CONTAINING PROTEIN"/>
    <property type="match status" value="1"/>
</dbReference>
<dbReference type="PANTHER" id="PTHR43328">
    <property type="entry name" value="ACETYLTRANSFERASE-RELATED"/>
    <property type="match status" value="1"/>
</dbReference>
<accession>A0A9P5VMK9</accession>
<evidence type="ECO:0000259" key="1">
    <source>
        <dbReference type="PROSITE" id="PS51186"/>
    </source>
</evidence>
<keyword evidence="3" id="KW-1185">Reference proteome</keyword>
<evidence type="ECO:0000313" key="2">
    <source>
        <dbReference type="EMBL" id="KAF9332389.1"/>
    </source>
</evidence>